<protein>
    <submittedName>
        <fullName evidence="5">Uncharacterized protein</fullName>
    </submittedName>
</protein>
<sequence length="1061" mass="116402">MSLPLRIEIIRRETIKPSSPTPLHLKSLKLSLLDQFMPLTRITLVLFYPSNGNDTDPLGKAKETSLRLKTSLSEALTLFYPFAGTLKDNSSIECDDHGAEYIEARIHCIFSDILGKPETGVLKQLLPAATRDAGITARDSQLLVQASFFDCGGLAVGVNLSHKIADAATLTSFIKCWAASARSSSTEVIIIPVFMGDSILPQMDIPLPILPVDLIQGESVLKRFVFDAPKITALRAKAISASVPNPTRVESVTALIWKCAMSASRSNSGVPRKAVLSLSVNIRKRLVPALPDSYGGNYVGNLSAQMEDHDDLELQGIVSRIRKDLTEFGQHYAKITQASDISLAICKTVEDFGNMAMSKDVDSYMCTSWCNFELYDADFGWGKPTWLSPVFNVELKNAVCLIDTRDGDGIEAWISLSPEDMALFESSKELLEFSAANPSASINNKTVSLFDAWYGRKDNSTGKKEQDVFFDLMNDGMPALPDSYGGNYVGSISARMEDHDDLELQGIVSRIRKDLTEFGEHYAKITQGGDISLAICKTVEDFGNMAMSKDIDYYNCTSWCNFELYGADFGWGKPTWLSPVFTTELKNVVCLIDTRDGDGIEAWISLSPEDMALFESNKELLEFSAANPRASRETIKPSSPTPLDLRSLKLSLLDQFMPIGHITLVVLYPSNGNDTDHLGKAVETSLLLKTSLSESLTLFYPFAGRLKDNSSIECDDHGAEYIEARIHCILSDILRKPDTEVLKQLLPAAISDAVTARDSQLLVQASFFDCGGLAIGVNLSHKVADAATLTSFINCWAATARSSSTEVIISPVFMGDSIFPQMDLPIPILPVDLIRGESVLKRFVFEAPKITALRAKAISASVPNPTRVESVTALIWKCAMSASRSNLGVPRKAVLSLGVNIRRRLVPALPDSYGGNYVGSILARMEDHDDLELQGIVSRIRKDLTEFGEHYAKITQGGDISLAICKTVQDFGNMAMSKDIDFYNCTSWCNFELYGADFGWGKPTWLSPVFTTELKNVVCLIDTRDGDGIEAWISLSPEDMALFESNKELLEFSAANPSASV</sequence>
<comment type="similarity">
    <text evidence="2">Belongs to the plant acyltransferase family.</text>
</comment>
<dbReference type="GO" id="GO:0016746">
    <property type="term" value="F:acyltransferase activity"/>
    <property type="evidence" value="ECO:0007669"/>
    <property type="project" value="UniProtKB-KW"/>
</dbReference>
<organism evidence="5 6">
    <name type="scientific">Salix dunnii</name>
    <dbReference type="NCBI Taxonomy" id="1413687"/>
    <lineage>
        <taxon>Eukaryota</taxon>
        <taxon>Viridiplantae</taxon>
        <taxon>Streptophyta</taxon>
        <taxon>Embryophyta</taxon>
        <taxon>Tracheophyta</taxon>
        <taxon>Spermatophyta</taxon>
        <taxon>Magnoliopsida</taxon>
        <taxon>eudicotyledons</taxon>
        <taxon>Gunneridae</taxon>
        <taxon>Pentapetalae</taxon>
        <taxon>rosids</taxon>
        <taxon>fabids</taxon>
        <taxon>Malpighiales</taxon>
        <taxon>Salicaceae</taxon>
        <taxon>Saliceae</taxon>
        <taxon>Salix</taxon>
    </lineage>
</organism>
<evidence type="ECO:0000313" key="5">
    <source>
        <dbReference type="EMBL" id="KAF9673688.1"/>
    </source>
</evidence>
<dbReference type="Pfam" id="PF02458">
    <property type="entry name" value="Transferase"/>
    <property type="match status" value="3"/>
</dbReference>
<evidence type="ECO:0000256" key="1">
    <source>
        <dbReference type="ARBA" id="ARBA00004913"/>
    </source>
</evidence>
<evidence type="ECO:0000313" key="6">
    <source>
        <dbReference type="Proteomes" id="UP000657918"/>
    </source>
</evidence>
<dbReference type="Gene3D" id="3.30.559.10">
    <property type="entry name" value="Chloramphenicol acetyltransferase-like domain"/>
    <property type="match status" value="5"/>
</dbReference>
<dbReference type="InterPro" id="IPR023213">
    <property type="entry name" value="CAT-like_dom_sf"/>
</dbReference>
<keyword evidence="6" id="KW-1185">Reference proteome</keyword>
<proteinExistence type="inferred from homology"/>
<evidence type="ECO:0000256" key="3">
    <source>
        <dbReference type="ARBA" id="ARBA00022679"/>
    </source>
</evidence>
<dbReference type="EMBL" id="JADGMS010000010">
    <property type="protein sequence ID" value="KAF9673688.1"/>
    <property type="molecule type" value="Genomic_DNA"/>
</dbReference>
<dbReference type="PANTHER" id="PTHR31623">
    <property type="entry name" value="F21J9.9"/>
    <property type="match status" value="1"/>
</dbReference>
<dbReference type="OrthoDB" id="1932220at2759"/>
<reference evidence="5 6" key="1">
    <citation type="submission" date="2020-10" db="EMBL/GenBank/DDBJ databases">
        <title>Plant Genome Project.</title>
        <authorList>
            <person name="Zhang R.-G."/>
        </authorList>
    </citation>
    <scope>NUCLEOTIDE SEQUENCE [LARGE SCALE GENOMIC DNA]</scope>
    <source>
        <strain evidence="5">FAFU-HL-1</strain>
        <tissue evidence="5">Leaf</tissue>
    </source>
</reference>
<evidence type="ECO:0000256" key="2">
    <source>
        <dbReference type="ARBA" id="ARBA00009861"/>
    </source>
</evidence>
<name>A0A835MXZ5_9ROSI</name>
<comment type="pathway">
    <text evidence="1">Alkaloid biosynthesis.</text>
</comment>
<comment type="caution">
    <text evidence="5">The sequence shown here is derived from an EMBL/GenBank/DDBJ whole genome shotgun (WGS) entry which is preliminary data.</text>
</comment>
<keyword evidence="3" id="KW-0808">Transferase</keyword>
<evidence type="ECO:0000256" key="4">
    <source>
        <dbReference type="ARBA" id="ARBA00023315"/>
    </source>
</evidence>
<dbReference type="PANTHER" id="PTHR31623:SF88">
    <property type="entry name" value="ACYLSUGAR ACYLTRANSFERASE 3-LIKE"/>
    <property type="match status" value="1"/>
</dbReference>
<keyword evidence="4" id="KW-0012">Acyltransferase</keyword>
<dbReference type="AlphaFoldDB" id="A0A835MXZ5"/>
<gene>
    <name evidence="5" type="ORF">SADUNF_Sadunf10G0050200</name>
</gene>
<dbReference type="Proteomes" id="UP000657918">
    <property type="component" value="Unassembled WGS sequence"/>
</dbReference>
<accession>A0A835MXZ5</accession>